<protein>
    <submittedName>
        <fullName evidence="1">Uncharacterized protein</fullName>
    </submittedName>
</protein>
<proteinExistence type="predicted"/>
<reference evidence="1" key="1">
    <citation type="journal article" date="2022" name="bioRxiv">
        <title>Sequencing and chromosome-scale assembly of the giantPleurodeles waltlgenome.</title>
        <authorList>
            <person name="Brown T."/>
            <person name="Elewa A."/>
            <person name="Iarovenko S."/>
            <person name="Subramanian E."/>
            <person name="Araus A.J."/>
            <person name="Petzold A."/>
            <person name="Susuki M."/>
            <person name="Suzuki K.-i.T."/>
            <person name="Hayashi T."/>
            <person name="Toyoda A."/>
            <person name="Oliveira C."/>
            <person name="Osipova E."/>
            <person name="Leigh N.D."/>
            <person name="Simon A."/>
            <person name="Yun M.H."/>
        </authorList>
    </citation>
    <scope>NUCLEOTIDE SEQUENCE</scope>
    <source>
        <strain evidence="1">20211129_DDA</strain>
        <tissue evidence="1">Liver</tissue>
    </source>
</reference>
<evidence type="ECO:0000313" key="1">
    <source>
        <dbReference type="EMBL" id="KAJ1128959.1"/>
    </source>
</evidence>
<accession>A0AAV7PPX0</accession>
<name>A0AAV7PPX0_PLEWA</name>
<evidence type="ECO:0000313" key="2">
    <source>
        <dbReference type="Proteomes" id="UP001066276"/>
    </source>
</evidence>
<dbReference type="EMBL" id="JANPWB010000011">
    <property type="protein sequence ID" value="KAJ1128959.1"/>
    <property type="molecule type" value="Genomic_DNA"/>
</dbReference>
<sequence>MTLTRCLYTSVTMSELPAPLLEHASLRAISQPVHVASVRKARSAQRDVFFVAFAPLPPPKDAESTWNTGRRSTYIELITEAWSFPTVSLMPYEFLWKTDM</sequence>
<comment type="caution">
    <text evidence="1">The sequence shown here is derived from an EMBL/GenBank/DDBJ whole genome shotgun (WGS) entry which is preliminary data.</text>
</comment>
<keyword evidence="2" id="KW-1185">Reference proteome</keyword>
<organism evidence="1 2">
    <name type="scientific">Pleurodeles waltl</name>
    <name type="common">Iberian ribbed newt</name>
    <dbReference type="NCBI Taxonomy" id="8319"/>
    <lineage>
        <taxon>Eukaryota</taxon>
        <taxon>Metazoa</taxon>
        <taxon>Chordata</taxon>
        <taxon>Craniata</taxon>
        <taxon>Vertebrata</taxon>
        <taxon>Euteleostomi</taxon>
        <taxon>Amphibia</taxon>
        <taxon>Batrachia</taxon>
        <taxon>Caudata</taxon>
        <taxon>Salamandroidea</taxon>
        <taxon>Salamandridae</taxon>
        <taxon>Pleurodelinae</taxon>
        <taxon>Pleurodeles</taxon>
    </lineage>
</organism>
<dbReference type="AlphaFoldDB" id="A0AAV7PPX0"/>
<dbReference type="Proteomes" id="UP001066276">
    <property type="component" value="Chromosome 7"/>
</dbReference>
<gene>
    <name evidence="1" type="ORF">NDU88_007330</name>
</gene>